<dbReference type="InterPro" id="IPR036188">
    <property type="entry name" value="FAD/NAD-bd_sf"/>
</dbReference>
<sequence>TGKHVVVIGGGDTGSDCVGTSVRQKAASITQIELLPKAPGERTEQMPWPLYPRLFRFSTSQAEGCTMDFNILSKSFIKNAENKVTGINCVRIKWEEKSPGVLGGFQEIPGSEFVLKADMVLLAMGFLGPEQNGILKELGLQTDKRSNVQTDNRYETSQKGIFSAGDMRRGQSLVVWAIAEGRECARAVDEYLMQKPSRLNAISKSLCEY</sequence>
<dbReference type="PANTHER" id="PTHR43100">
    <property type="entry name" value="GLUTAMATE SYNTHASE [NADPH] SMALL CHAIN"/>
    <property type="match status" value="1"/>
</dbReference>
<feature type="non-terminal residue" evidence="2">
    <location>
        <position position="1"/>
    </location>
</feature>
<reference evidence="2 3" key="1">
    <citation type="submission" date="2018-06" db="EMBL/GenBank/DDBJ databases">
        <title>Combined omics and stable isotope probing to characterize newly discovered Mariana Back-Arc vent microbial communities.</title>
        <authorList>
            <person name="Trembath-Reichert E."/>
            <person name="Huber J.A."/>
        </authorList>
    </citation>
    <scope>NUCLEOTIDE SEQUENCE [LARGE SCALE GENOMIC DNA]</scope>
    <source>
        <strain evidence="2">MAG 54</strain>
    </source>
</reference>
<dbReference type="SUPFAM" id="SSF51905">
    <property type="entry name" value="FAD/NAD(P)-binding domain"/>
    <property type="match status" value="1"/>
</dbReference>
<protein>
    <submittedName>
        <fullName evidence="2">Glutamate synthase</fullName>
        <ecNumber evidence="2">1.4.1.13</ecNumber>
    </submittedName>
</protein>
<gene>
    <name evidence="2" type="primary">gltD</name>
    <name evidence="2" type="ORF">DSY95_01145</name>
</gene>
<organism evidence="2 3">
    <name type="scientific">SAR324 cluster bacterium</name>
    <dbReference type="NCBI Taxonomy" id="2024889"/>
    <lineage>
        <taxon>Bacteria</taxon>
        <taxon>Deltaproteobacteria</taxon>
        <taxon>SAR324 cluster</taxon>
    </lineage>
</organism>
<dbReference type="Pfam" id="PF07992">
    <property type="entry name" value="Pyr_redox_2"/>
    <property type="match status" value="1"/>
</dbReference>
<dbReference type="AlphaFoldDB" id="A0A432GXM3"/>
<evidence type="ECO:0000313" key="2">
    <source>
        <dbReference type="EMBL" id="RTZ88256.1"/>
    </source>
</evidence>
<name>A0A432GXM3_9DELT</name>
<dbReference type="PANTHER" id="PTHR43100:SF1">
    <property type="entry name" value="GLUTAMATE SYNTHASE [NADPH] SMALL CHAIN"/>
    <property type="match status" value="1"/>
</dbReference>
<keyword evidence="2" id="KW-0560">Oxidoreductase</keyword>
<dbReference type="EMBL" id="QNZJ01000045">
    <property type="protein sequence ID" value="RTZ88256.1"/>
    <property type="molecule type" value="Genomic_DNA"/>
</dbReference>
<dbReference type="Proteomes" id="UP000287719">
    <property type="component" value="Unassembled WGS sequence"/>
</dbReference>
<dbReference type="Gene3D" id="3.50.50.60">
    <property type="entry name" value="FAD/NAD(P)-binding domain"/>
    <property type="match status" value="1"/>
</dbReference>
<feature type="domain" description="FAD/NAD(P)-binding" evidence="1">
    <location>
        <begin position="3"/>
        <end position="181"/>
    </location>
</feature>
<dbReference type="InterPro" id="IPR051394">
    <property type="entry name" value="Glutamate_Synthase"/>
</dbReference>
<dbReference type="InterPro" id="IPR023753">
    <property type="entry name" value="FAD/NAD-binding_dom"/>
</dbReference>
<evidence type="ECO:0000259" key="1">
    <source>
        <dbReference type="Pfam" id="PF07992"/>
    </source>
</evidence>
<proteinExistence type="predicted"/>
<dbReference type="GO" id="GO:0004355">
    <property type="term" value="F:glutamate synthase (NADPH) activity"/>
    <property type="evidence" value="ECO:0007669"/>
    <property type="project" value="UniProtKB-EC"/>
</dbReference>
<dbReference type="PRINTS" id="PR00368">
    <property type="entry name" value="FADPNR"/>
</dbReference>
<comment type="caution">
    <text evidence="2">The sequence shown here is derived from an EMBL/GenBank/DDBJ whole genome shotgun (WGS) entry which is preliminary data.</text>
</comment>
<dbReference type="EC" id="1.4.1.13" evidence="2"/>
<evidence type="ECO:0000313" key="3">
    <source>
        <dbReference type="Proteomes" id="UP000287719"/>
    </source>
</evidence>
<accession>A0A432GXM3</accession>